<dbReference type="AlphaFoldDB" id="A0A0A9AI85"/>
<proteinExistence type="predicted"/>
<accession>A0A0A9AI85</accession>
<reference evidence="2" key="1">
    <citation type="submission" date="2014-09" db="EMBL/GenBank/DDBJ databases">
        <authorList>
            <person name="Magalhaes I.L.F."/>
            <person name="Oliveira U."/>
            <person name="Santos F.R."/>
            <person name="Vidigal T.H.D.A."/>
            <person name="Brescovit A.D."/>
            <person name="Santos A.J."/>
        </authorList>
    </citation>
    <scope>NUCLEOTIDE SEQUENCE</scope>
    <source>
        <tissue evidence="2">Shoot tissue taken approximately 20 cm above the soil surface</tissue>
    </source>
</reference>
<evidence type="ECO:0000256" key="1">
    <source>
        <dbReference type="SAM" id="MobiDB-lite"/>
    </source>
</evidence>
<feature type="region of interest" description="Disordered" evidence="1">
    <location>
        <begin position="1"/>
        <end position="21"/>
    </location>
</feature>
<organism evidence="2">
    <name type="scientific">Arundo donax</name>
    <name type="common">Giant reed</name>
    <name type="synonym">Donax arundinaceus</name>
    <dbReference type="NCBI Taxonomy" id="35708"/>
    <lineage>
        <taxon>Eukaryota</taxon>
        <taxon>Viridiplantae</taxon>
        <taxon>Streptophyta</taxon>
        <taxon>Embryophyta</taxon>
        <taxon>Tracheophyta</taxon>
        <taxon>Spermatophyta</taxon>
        <taxon>Magnoliopsida</taxon>
        <taxon>Liliopsida</taxon>
        <taxon>Poales</taxon>
        <taxon>Poaceae</taxon>
        <taxon>PACMAD clade</taxon>
        <taxon>Arundinoideae</taxon>
        <taxon>Arundineae</taxon>
        <taxon>Arundo</taxon>
    </lineage>
</organism>
<sequence>MGSTKQMRCWRRLQDSGSTPT</sequence>
<reference evidence="2" key="2">
    <citation type="journal article" date="2015" name="Data Brief">
        <title>Shoot transcriptome of the giant reed, Arundo donax.</title>
        <authorList>
            <person name="Barrero R.A."/>
            <person name="Guerrero F.D."/>
            <person name="Moolhuijzen P."/>
            <person name="Goolsby J.A."/>
            <person name="Tidwell J."/>
            <person name="Bellgard S.E."/>
            <person name="Bellgard M.I."/>
        </authorList>
    </citation>
    <scope>NUCLEOTIDE SEQUENCE</scope>
    <source>
        <tissue evidence="2">Shoot tissue taken approximately 20 cm above the soil surface</tissue>
    </source>
</reference>
<protein>
    <submittedName>
        <fullName evidence="2">Uncharacterized protein</fullName>
    </submittedName>
</protein>
<name>A0A0A9AI85_ARUDO</name>
<dbReference type="EMBL" id="GBRH01251078">
    <property type="protein sequence ID" value="JAD46817.1"/>
    <property type="molecule type" value="Transcribed_RNA"/>
</dbReference>
<evidence type="ECO:0000313" key="2">
    <source>
        <dbReference type="EMBL" id="JAD46817.1"/>
    </source>
</evidence>